<dbReference type="GO" id="GO:0003774">
    <property type="term" value="F:cytoskeletal motor activity"/>
    <property type="evidence" value="ECO:0007669"/>
    <property type="project" value="InterPro"/>
</dbReference>
<feature type="domain" description="Flagellar motor switch protein FliN-like C-terminal" evidence="7">
    <location>
        <begin position="166"/>
        <end position="236"/>
    </location>
</feature>
<reference evidence="8 9" key="1">
    <citation type="submission" date="2019-04" db="EMBL/GenBank/DDBJ databases">
        <authorList>
            <person name="Jiang L."/>
        </authorList>
    </citation>
    <scope>NUCLEOTIDE SEQUENCE [LARGE SCALE GENOMIC DNA]</scope>
    <source>
        <strain evidence="8 9">YIM 131853</strain>
    </source>
</reference>
<comment type="similarity">
    <text evidence="2">Belongs to the FliN/MopA/SpaO family.</text>
</comment>
<dbReference type="PANTHER" id="PTHR43484:SF1">
    <property type="entry name" value="FLAGELLAR MOTOR SWITCH PROTEIN FLIN"/>
    <property type="match status" value="1"/>
</dbReference>
<dbReference type="InterPro" id="IPR036429">
    <property type="entry name" value="SpoA-like_sf"/>
</dbReference>
<dbReference type="PANTHER" id="PTHR43484">
    <property type="match status" value="1"/>
</dbReference>
<keyword evidence="5" id="KW-0283">Flagellar rotation</keyword>
<dbReference type="Pfam" id="PF01052">
    <property type="entry name" value="FliMN_C"/>
    <property type="match status" value="1"/>
</dbReference>
<evidence type="ECO:0000256" key="3">
    <source>
        <dbReference type="ARBA" id="ARBA00022475"/>
    </source>
</evidence>
<dbReference type="OrthoDB" id="9773459at2"/>
<keyword evidence="8" id="KW-0966">Cell projection</keyword>
<dbReference type="InterPro" id="IPR051469">
    <property type="entry name" value="FliN/MopA/SpaO"/>
</dbReference>
<proteinExistence type="inferred from homology"/>
<evidence type="ECO:0000256" key="5">
    <source>
        <dbReference type="ARBA" id="ARBA00022779"/>
    </source>
</evidence>
<dbReference type="EMBL" id="SSSM01000005">
    <property type="protein sequence ID" value="THG30235.1"/>
    <property type="molecule type" value="Genomic_DNA"/>
</dbReference>
<comment type="caution">
    <text evidence="8">The sequence shown here is derived from an EMBL/GenBank/DDBJ whole genome shotgun (WGS) entry which is preliminary data.</text>
</comment>
<dbReference type="Gene3D" id="2.30.330.10">
    <property type="entry name" value="SpoA-like"/>
    <property type="match status" value="1"/>
</dbReference>
<dbReference type="AlphaFoldDB" id="A0A4S4FLL2"/>
<protein>
    <submittedName>
        <fullName evidence="8">Flagellar motor switch protein FliN</fullName>
    </submittedName>
</protein>
<dbReference type="GO" id="GO:0009425">
    <property type="term" value="C:bacterial-type flagellum basal body"/>
    <property type="evidence" value="ECO:0007669"/>
    <property type="project" value="InterPro"/>
</dbReference>
<comment type="subcellular location">
    <subcellularLocation>
        <location evidence="1">Cell membrane</location>
        <topology evidence="1">Peripheral membrane protein</topology>
        <orientation evidence="1">Cytoplasmic side</orientation>
    </subcellularLocation>
</comment>
<keyword evidence="8" id="KW-0969">Cilium</keyword>
<keyword evidence="8" id="KW-0282">Flagellum</keyword>
<dbReference type="NCBIfam" id="TIGR02480">
    <property type="entry name" value="fliN"/>
    <property type="match status" value="1"/>
</dbReference>
<evidence type="ECO:0000256" key="2">
    <source>
        <dbReference type="ARBA" id="ARBA00009226"/>
    </source>
</evidence>
<keyword evidence="3" id="KW-1003">Cell membrane</keyword>
<keyword evidence="9" id="KW-1185">Reference proteome</keyword>
<dbReference type="Proteomes" id="UP000309133">
    <property type="component" value="Unassembled WGS sequence"/>
</dbReference>
<evidence type="ECO:0000259" key="7">
    <source>
        <dbReference type="Pfam" id="PF01052"/>
    </source>
</evidence>
<evidence type="ECO:0000313" key="8">
    <source>
        <dbReference type="EMBL" id="THG30235.1"/>
    </source>
</evidence>
<dbReference type="PRINTS" id="PR00956">
    <property type="entry name" value="FLGMOTORFLIN"/>
</dbReference>
<dbReference type="GO" id="GO:0071973">
    <property type="term" value="P:bacterial-type flagellum-dependent cell motility"/>
    <property type="evidence" value="ECO:0007669"/>
    <property type="project" value="InterPro"/>
</dbReference>
<evidence type="ECO:0000313" key="9">
    <source>
        <dbReference type="Proteomes" id="UP000309133"/>
    </source>
</evidence>
<sequence length="242" mass="24749">MAPGAGAYGSPHSAGPNSTEARIADILVQHLPGRALMANPHVGGPIPADALALAVSATYVGSRSADLGVILLDREELLEAAGGDASRVRVGDVLRPSFEAATSLIGGGMLGETSEASAATLFGSPDTTIFDLVGEQGVAGWFAIALRAAPGRPAAADPTLPSRLGRISNVEMTLTVEIGRTTMSVRDLLSVTPGTVIELDRSVGSTADVHLNGRLIAHGEIVVVDQVFAVRITQVLDSIDEG</sequence>
<keyword evidence="6" id="KW-0472">Membrane</keyword>
<dbReference type="InterPro" id="IPR012826">
    <property type="entry name" value="FliN"/>
</dbReference>
<dbReference type="InterPro" id="IPR001172">
    <property type="entry name" value="FliN_T3SS_HrcQb"/>
</dbReference>
<organism evidence="8 9">
    <name type="scientific">Naasia lichenicola</name>
    <dbReference type="NCBI Taxonomy" id="2565933"/>
    <lineage>
        <taxon>Bacteria</taxon>
        <taxon>Bacillati</taxon>
        <taxon>Actinomycetota</taxon>
        <taxon>Actinomycetes</taxon>
        <taxon>Micrococcales</taxon>
        <taxon>Microbacteriaceae</taxon>
        <taxon>Naasia</taxon>
    </lineage>
</organism>
<evidence type="ECO:0000256" key="6">
    <source>
        <dbReference type="ARBA" id="ARBA00023136"/>
    </source>
</evidence>
<dbReference type="InterPro" id="IPR001543">
    <property type="entry name" value="FliN-like_C"/>
</dbReference>
<name>A0A4S4FLL2_9MICO</name>
<dbReference type="SUPFAM" id="SSF101801">
    <property type="entry name" value="Surface presentation of antigens (SPOA)"/>
    <property type="match status" value="1"/>
</dbReference>
<gene>
    <name evidence="8" type="primary">fliN</name>
    <name evidence="8" type="ORF">E6C64_13535</name>
</gene>
<keyword evidence="4" id="KW-0145">Chemotaxis</keyword>
<evidence type="ECO:0000256" key="1">
    <source>
        <dbReference type="ARBA" id="ARBA00004413"/>
    </source>
</evidence>
<dbReference type="GO" id="GO:0005886">
    <property type="term" value="C:plasma membrane"/>
    <property type="evidence" value="ECO:0007669"/>
    <property type="project" value="UniProtKB-SubCell"/>
</dbReference>
<evidence type="ECO:0000256" key="4">
    <source>
        <dbReference type="ARBA" id="ARBA00022500"/>
    </source>
</evidence>
<dbReference type="GO" id="GO:0006935">
    <property type="term" value="P:chemotaxis"/>
    <property type="evidence" value="ECO:0007669"/>
    <property type="project" value="UniProtKB-KW"/>
</dbReference>
<accession>A0A4S4FLL2</accession>